<proteinExistence type="predicted"/>
<protein>
    <submittedName>
        <fullName evidence="1">Uncharacterized protein</fullName>
    </submittedName>
</protein>
<name>A0A2C9V0Q6_MANES</name>
<dbReference type="AlphaFoldDB" id="A0A2C9V0Q6"/>
<reference evidence="1" key="1">
    <citation type="submission" date="2016-02" db="EMBL/GenBank/DDBJ databases">
        <title>WGS assembly of Manihot esculenta.</title>
        <authorList>
            <person name="Bredeson J.V."/>
            <person name="Prochnik S.E."/>
            <person name="Lyons J.B."/>
            <person name="Schmutz J."/>
            <person name="Grimwood J."/>
            <person name="Vrebalov J."/>
            <person name="Bart R.S."/>
            <person name="Amuge T."/>
            <person name="Ferguson M.E."/>
            <person name="Green R."/>
            <person name="Putnam N."/>
            <person name="Stites J."/>
            <person name="Rounsley S."/>
            <person name="Rokhsar D.S."/>
        </authorList>
    </citation>
    <scope>NUCLEOTIDE SEQUENCE [LARGE SCALE GENOMIC DNA]</scope>
    <source>
        <tissue evidence="1">Leaf</tissue>
    </source>
</reference>
<sequence>MCKLHSNINLMVNMQQDLLISQLLYLFFSHLHVLLHKILPRPFQTNFIGFITCS</sequence>
<dbReference type="EMBL" id="CM004397">
    <property type="protein sequence ID" value="OAY37207.1"/>
    <property type="molecule type" value="Genomic_DNA"/>
</dbReference>
<organism evidence="1">
    <name type="scientific">Manihot esculenta</name>
    <name type="common">Cassava</name>
    <name type="synonym">Jatropha manihot</name>
    <dbReference type="NCBI Taxonomy" id="3983"/>
    <lineage>
        <taxon>Eukaryota</taxon>
        <taxon>Viridiplantae</taxon>
        <taxon>Streptophyta</taxon>
        <taxon>Embryophyta</taxon>
        <taxon>Tracheophyta</taxon>
        <taxon>Spermatophyta</taxon>
        <taxon>Magnoliopsida</taxon>
        <taxon>eudicotyledons</taxon>
        <taxon>Gunneridae</taxon>
        <taxon>Pentapetalae</taxon>
        <taxon>rosids</taxon>
        <taxon>fabids</taxon>
        <taxon>Malpighiales</taxon>
        <taxon>Euphorbiaceae</taxon>
        <taxon>Crotonoideae</taxon>
        <taxon>Manihoteae</taxon>
        <taxon>Manihot</taxon>
    </lineage>
</organism>
<evidence type="ECO:0000313" key="1">
    <source>
        <dbReference type="EMBL" id="OAY37207.1"/>
    </source>
</evidence>
<accession>A0A2C9V0Q6</accession>
<gene>
    <name evidence="1" type="ORF">MANES_11G083100</name>
</gene>